<comment type="subcellular location">
    <subcellularLocation>
        <location evidence="1">Cell membrane</location>
        <topology evidence="1">Multi-pass membrane protein</topology>
    </subcellularLocation>
</comment>
<evidence type="ECO:0000256" key="4">
    <source>
        <dbReference type="ARBA" id="ARBA00022725"/>
    </source>
</evidence>
<keyword evidence="5 9" id="KW-1133">Transmembrane helix</keyword>
<keyword evidence="8 11" id="KW-0675">Receptor</keyword>
<organism evidence="11 12">
    <name type="scientific">Pelobates cultripes</name>
    <name type="common">Western spadefoot toad</name>
    <dbReference type="NCBI Taxonomy" id="61616"/>
    <lineage>
        <taxon>Eukaryota</taxon>
        <taxon>Metazoa</taxon>
        <taxon>Chordata</taxon>
        <taxon>Craniata</taxon>
        <taxon>Vertebrata</taxon>
        <taxon>Euteleostomi</taxon>
        <taxon>Amphibia</taxon>
        <taxon>Batrachia</taxon>
        <taxon>Anura</taxon>
        <taxon>Pelobatoidea</taxon>
        <taxon>Pelobatidae</taxon>
        <taxon>Pelobates</taxon>
    </lineage>
</organism>
<keyword evidence="4" id="KW-0716">Sensory transduction</keyword>
<protein>
    <submittedName>
        <fullName evidence="11">Olfactory receptor 14A16-like</fullName>
    </submittedName>
</protein>
<keyword evidence="12" id="KW-1185">Reference proteome</keyword>
<evidence type="ECO:0000256" key="7">
    <source>
        <dbReference type="ARBA" id="ARBA00023136"/>
    </source>
</evidence>
<keyword evidence="4" id="KW-0552">Olfaction</keyword>
<dbReference type="InterPro" id="IPR017452">
    <property type="entry name" value="GPCR_Rhodpsn_7TM"/>
</dbReference>
<dbReference type="SUPFAM" id="SSF81321">
    <property type="entry name" value="Family A G protein-coupled receptor-like"/>
    <property type="match status" value="1"/>
</dbReference>
<dbReference type="GO" id="GO:0005886">
    <property type="term" value="C:plasma membrane"/>
    <property type="evidence" value="ECO:0007669"/>
    <property type="project" value="UniProtKB-SubCell"/>
</dbReference>
<evidence type="ECO:0000256" key="1">
    <source>
        <dbReference type="ARBA" id="ARBA00004651"/>
    </source>
</evidence>
<evidence type="ECO:0000256" key="9">
    <source>
        <dbReference type="SAM" id="Phobius"/>
    </source>
</evidence>
<evidence type="ECO:0000256" key="8">
    <source>
        <dbReference type="ARBA" id="ARBA00023170"/>
    </source>
</evidence>
<dbReference type="Proteomes" id="UP001295444">
    <property type="component" value="Chromosome 05"/>
</dbReference>
<gene>
    <name evidence="11" type="ORF">PECUL_23A034158</name>
</gene>
<dbReference type="Gene3D" id="1.20.1070.10">
    <property type="entry name" value="Rhodopsin 7-helix transmembrane proteins"/>
    <property type="match status" value="1"/>
</dbReference>
<evidence type="ECO:0000256" key="2">
    <source>
        <dbReference type="ARBA" id="ARBA00022475"/>
    </source>
</evidence>
<evidence type="ECO:0000256" key="3">
    <source>
        <dbReference type="ARBA" id="ARBA00022692"/>
    </source>
</evidence>
<evidence type="ECO:0000256" key="6">
    <source>
        <dbReference type="ARBA" id="ARBA00023040"/>
    </source>
</evidence>
<keyword evidence="6" id="KW-0297">G-protein coupled receptor</keyword>
<keyword evidence="3 9" id="KW-0812">Transmembrane</keyword>
<evidence type="ECO:0000313" key="11">
    <source>
        <dbReference type="EMBL" id="CAH2294672.1"/>
    </source>
</evidence>
<evidence type="ECO:0000313" key="12">
    <source>
        <dbReference type="Proteomes" id="UP001295444"/>
    </source>
</evidence>
<dbReference type="PANTHER" id="PTHR26452">
    <property type="entry name" value="OLFACTORY RECEPTOR"/>
    <property type="match status" value="1"/>
</dbReference>
<dbReference type="GO" id="GO:0004930">
    <property type="term" value="F:G protein-coupled receptor activity"/>
    <property type="evidence" value="ECO:0007669"/>
    <property type="project" value="UniProtKB-KW"/>
</dbReference>
<keyword evidence="7 9" id="KW-0472">Membrane</keyword>
<feature type="domain" description="G-protein coupled receptors family 1 profile" evidence="10">
    <location>
        <begin position="96"/>
        <end position="140"/>
    </location>
</feature>
<dbReference type="PROSITE" id="PS50262">
    <property type="entry name" value="G_PROTEIN_RECEP_F1_2"/>
    <property type="match status" value="1"/>
</dbReference>
<dbReference type="GO" id="GO:0007608">
    <property type="term" value="P:sensory perception of smell"/>
    <property type="evidence" value="ECO:0007669"/>
    <property type="project" value="UniProtKB-KW"/>
</dbReference>
<evidence type="ECO:0000256" key="5">
    <source>
        <dbReference type="ARBA" id="ARBA00022989"/>
    </source>
</evidence>
<proteinExistence type="predicted"/>
<feature type="transmembrane region" description="Helical" evidence="9">
    <location>
        <begin position="115"/>
        <end position="136"/>
    </location>
</feature>
<dbReference type="AlphaFoldDB" id="A0AAD1S848"/>
<dbReference type="InterPro" id="IPR050516">
    <property type="entry name" value="Olfactory_GPCR"/>
</dbReference>
<keyword evidence="2" id="KW-1003">Cell membrane</keyword>
<feature type="non-terminal residue" evidence="11">
    <location>
        <position position="140"/>
    </location>
</feature>
<sequence>MSSEASKAYTKTEPWRWHGVASGGTQKSSVKKRKIARSVVGPREKMLGATERWMEKALEILYIYAFLLKATLLNHRVVCFNGSAVIYGSESTAKVSNMFIIAAVWLGQHLHTPMYYFLCSLAFLDICYSIHIFTLVPDVV</sequence>
<reference evidence="11" key="1">
    <citation type="submission" date="2022-03" db="EMBL/GenBank/DDBJ databases">
        <authorList>
            <person name="Alioto T."/>
            <person name="Alioto T."/>
            <person name="Gomez Garrido J."/>
        </authorList>
    </citation>
    <scope>NUCLEOTIDE SEQUENCE</scope>
</reference>
<keyword evidence="6" id="KW-0807">Transducer</keyword>
<accession>A0AAD1S848</accession>
<evidence type="ECO:0000259" key="10">
    <source>
        <dbReference type="PROSITE" id="PS50262"/>
    </source>
</evidence>
<name>A0AAD1S848_PELCU</name>
<dbReference type="EMBL" id="OW240916">
    <property type="protein sequence ID" value="CAH2294672.1"/>
    <property type="molecule type" value="Genomic_DNA"/>
</dbReference>